<reference evidence="10 11" key="1">
    <citation type="submission" date="2018-06" db="EMBL/GenBank/DDBJ databases">
        <authorList>
            <consortium name="Pathogen Informatics"/>
            <person name="Doyle S."/>
        </authorList>
    </citation>
    <scope>NUCLEOTIDE SEQUENCE [LARGE SCALE GENOMIC DNA]</scope>
    <source>
        <strain evidence="10 11">NCTC11388</strain>
    </source>
</reference>
<evidence type="ECO:0000313" key="11">
    <source>
        <dbReference type="Proteomes" id="UP000254893"/>
    </source>
</evidence>
<dbReference type="CDD" id="cd03109">
    <property type="entry name" value="DTBS"/>
    <property type="match status" value="1"/>
</dbReference>
<comment type="cofactor">
    <cofactor evidence="9">
        <name>Mg(2+)</name>
        <dbReference type="ChEBI" id="CHEBI:18420"/>
    </cofactor>
</comment>
<comment type="caution">
    <text evidence="9">Lacks conserved residue(s) required for the propagation of feature annotation.</text>
</comment>
<dbReference type="GO" id="GO:0005524">
    <property type="term" value="F:ATP binding"/>
    <property type="evidence" value="ECO:0007669"/>
    <property type="project" value="UniProtKB-UniRule"/>
</dbReference>
<feature type="binding site" evidence="9">
    <location>
        <begin position="184"/>
        <end position="186"/>
    </location>
    <ligand>
        <name>ATP</name>
        <dbReference type="ChEBI" id="CHEBI:30616"/>
    </ligand>
</feature>
<dbReference type="Gene3D" id="3.40.50.300">
    <property type="entry name" value="P-loop containing nucleotide triphosphate hydrolases"/>
    <property type="match status" value="1"/>
</dbReference>
<dbReference type="GO" id="GO:0000287">
    <property type="term" value="F:magnesium ion binding"/>
    <property type="evidence" value="ECO:0007669"/>
    <property type="project" value="UniProtKB-UniRule"/>
</dbReference>
<evidence type="ECO:0000256" key="6">
    <source>
        <dbReference type="ARBA" id="ARBA00022840"/>
    </source>
</evidence>
<dbReference type="Pfam" id="PF13500">
    <property type="entry name" value="AAA_26"/>
    <property type="match status" value="1"/>
</dbReference>
<dbReference type="EMBL" id="UGYW01000002">
    <property type="protein sequence ID" value="SUJ00992.1"/>
    <property type="molecule type" value="Genomic_DNA"/>
</dbReference>
<keyword evidence="4 9" id="KW-0547">Nucleotide-binding</keyword>
<feature type="binding site" evidence="9">
    <location>
        <position position="99"/>
    </location>
    <ligand>
        <name>Mg(2+)</name>
        <dbReference type="ChEBI" id="CHEBI:18420"/>
    </ligand>
</feature>
<name>A0A380BIH7_SPHSI</name>
<feature type="binding site" evidence="9">
    <location>
        <begin position="99"/>
        <end position="102"/>
    </location>
    <ligand>
        <name>ATP</name>
        <dbReference type="ChEBI" id="CHEBI:30616"/>
    </ligand>
</feature>
<dbReference type="AlphaFoldDB" id="A0A380BIH7"/>
<evidence type="ECO:0000256" key="2">
    <source>
        <dbReference type="ARBA" id="ARBA00022598"/>
    </source>
</evidence>
<keyword evidence="3 9" id="KW-0479">Metal-binding</keyword>
<keyword evidence="6 9" id="KW-0067">ATP-binding</keyword>
<dbReference type="RefSeq" id="WP_115169039.1">
    <property type="nucleotide sequence ID" value="NZ_UGYW01000002.1"/>
</dbReference>
<protein>
    <recommendedName>
        <fullName evidence="9">ATP-dependent dethiobiotin synthetase BioD</fullName>
        <ecNumber evidence="9">6.3.3.3</ecNumber>
    </recommendedName>
    <alternativeName>
        <fullName evidence="9">DTB synthetase</fullName>
        <shortName evidence="9">DTBS</shortName>
    </alternativeName>
    <alternativeName>
        <fullName evidence="9">Dethiobiotin synthase</fullName>
    </alternativeName>
</protein>
<gene>
    <name evidence="9 10" type="primary">bioD</name>
    <name evidence="10" type="ORF">NCTC11388_00592</name>
</gene>
<dbReference type="GO" id="GO:0005829">
    <property type="term" value="C:cytosol"/>
    <property type="evidence" value="ECO:0007669"/>
    <property type="project" value="TreeGrafter"/>
</dbReference>
<dbReference type="PIRSF" id="PIRSF006755">
    <property type="entry name" value="DTB_synth"/>
    <property type="match status" value="1"/>
</dbReference>
<keyword evidence="1 9" id="KW-0963">Cytoplasm</keyword>
<dbReference type="Proteomes" id="UP000254893">
    <property type="component" value="Unassembled WGS sequence"/>
</dbReference>
<feature type="binding site" evidence="9">
    <location>
        <position position="44"/>
    </location>
    <ligand>
        <name>Mg(2+)</name>
        <dbReference type="ChEBI" id="CHEBI:18420"/>
    </ligand>
</feature>
<dbReference type="EC" id="6.3.3.3" evidence="9"/>
<feature type="active site" evidence="9">
    <location>
        <position position="33"/>
    </location>
</feature>
<comment type="similarity">
    <text evidence="9">Belongs to the dethiobiotin synthetase family.</text>
</comment>
<dbReference type="UniPathway" id="UPA00078">
    <property type="reaction ID" value="UER00161"/>
</dbReference>
<comment type="catalytic activity">
    <reaction evidence="8">
        <text>(7R,8S)-8-amino-7-(carboxyamino)nonanoate + ATP = (4R,5S)-dethiobiotin + ADP + phosphate + H(+)</text>
        <dbReference type="Rhea" id="RHEA:63684"/>
        <dbReference type="ChEBI" id="CHEBI:15378"/>
        <dbReference type="ChEBI" id="CHEBI:30616"/>
        <dbReference type="ChEBI" id="CHEBI:43474"/>
        <dbReference type="ChEBI" id="CHEBI:149470"/>
        <dbReference type="ChEBI" id="CHEBI:149473"/>
        <dbReference type="ChEBI" id="CHEBI:456216"/>
    </reaction>
</comment>
<dbReference type="NCBIfam" id="TIGR00347">
    <property type="entry name" value="bioD"/>
    <property type="match status" value="1"/>
</dbReference>
<evidence type="ECO:0000256" key="1">
    <source>
        <dbReference type="ARBA" id="ARBA00022490"/>
    </source>
</evidence>
<evidence type="ECO:0000256" key="9">
    <source>
        <dbReference type="HAMAP-Rule" id="MF_00336"/>
    </source>
</evidence>
<evidence type="ECO:0000256" key="3">
    <source>
        <dbReference type="ARBA" id="ARBA00022723"/>
    </source>
</evidence>
<feature type="binding site" evidence="9">
    <location>
        <begin position="13"/>
        <end position="18"/>
    </location>
    <ligand>
        <name>ATP</name>
        <dbReference type="ChEBI" id="CHEBI:30616"/>
    </ligand>
</feature>
<dbReference type="PANTHER" id="PTHR43210">
    <property type="entry name" value="DETHIOBIOTIN SYNTHETASE"/>
    <property type="match status" value="1"/>
</dbReference>
<keyword evidence="7 9" id="KW-0460">Magnesium</keyword>
<evidence type="ECO:0000313" key="10">
    <source>
        <dbReference type="EMBL" id="SUJ00992.1"/>
    </source>
</evidence>
<sequence>MKQQIFISGIGTGIGKTVCAAVLTRLWGADYWKPIQSGDLHYSDSMLMRELAGKDAIIHPERYRLRLAASPHESAAAENLQIALEDFKLPDTPRPLVVEGAGGLLVPLNEEVFIIDLISKLSIPAALVVRDYLGCINHSLLSLAALQQRNIPLRYLILNGTFNPHSERIICRAVGSATTILRIPNLESLSSQEVDRVCRDRIDKIK</sequence>
<feature type="binding site" evidence="9">
    <location>
        <position position="17"/>
    </location>
    <ligand>
        <name>Mg(2+)</name>
        <dbReference type="ChEBI" id="CHEBI:18420"/>
    </ligand>
</feature>
<organism evidence="10 11">
    <name type="scientific">Sphingobacterium spiritivorum</name>
    <name type="common">Flavobacterium spiritivorum</name>
    <dbReference type="NCBI Taxonomy" id="258"/>
    <lineage>
        <taxon>Bacteria</taxon>
        <taxon>Pseudomonadati</taxon>
        <taxon>Bacteroidota</taxon>
        <taxon>Sphingobacteriia</taxon>
        <taxon>Sphingobacteriales</taxon>
        <taxon>Sphingobacteriaceae</taxon>
        <taxon>Sphingobacterium</taxon>
    </lineage>
</organism>
<evidence type="ECO:0000256" key="7">
    <source>
        <dbReference type="ARBA" id="ARBA00022842"/>
    </source>
</evidence>
<comment type="pathway">
    <text evidence="9">Cofactor biosynthesis; biotin biosynthesis; biotin from 7,8-diaminononanoate: step 1/2.</text>
</comment>
<evidence type="ECO:0000256" key="8">
    <source>
        <dbReference type="ARBA" id="ARBA00047386"/>
    </source>
</evidence>
<keyword evidence="2 9" id="KW-0436">Ligase</keyword>
<dbReference type="SUPFAM" id="SSF52540">
    <property type="entry name" value="P-loop containing nucleoside triphosphate hydrolases"/>
    <property type="match status" value="1"/>
</dbReference>
<comment type="subunit">
    <text evidence="9">Homodimer.</text>
</comment>
<evidence type="ECO:0000256" key="4">
    <source>
        <dbReference type="ARBA" id="ARBA00022741"/>
    </source>
</evidence>
<dbReference type="PANTHER" id="PTHR43210:SF2">
    <property type="entry name" value="ATP-DEPENDENT DETHIOBIOTIN SYNTHETASE BIOD 2"/>
    <property type="match status" value="1"/>
</dbReference>
<keyword evidence="5 9" id="KW-0093">Biotin biosynthesis</keyword>
<dbReference type="InterPro" id="IPR027417">
    <property type="entry name" value="P-loop_NTPase"/>
</dbReference>
<dbReference type="HAMAP" id="MF_00336">
    <property type="entry name" value="BioD"/>
    <property type="match status" value="1"/>
</dbReference>
<evidence type="ECO:0000256" key="5">
    <source>
        <dbReference type="ARBA" id="ARBA00022756"/>
    </source>
</evidence>
<dbReference type="GO" id="GO:0004141">
    <property type="term" value="F:dethiobiotin synthase activity"/>
    <property type="evidence" value="ECO:0007669"/>
    <property type="project" value="UniProtKB-UniRule"/>
</dbReference>
<accession>A0A380BIH7</accession>
<comment type="function">
    <text evidence="9">Catalyzes a mechanistically unusual reaction, the ATP-dependent insertion of CO2 between the N7 and N8 nitrogen atoms of 7,8-diaminopelargonic acid (DAPA, also called 7,8-diammoniononanoate) to form a ureido ring.</text>
</comment>
<comment type="catalytic activity">
    <reaction evidence="9">
        <text>(7R,8S)-7,8-diammoniononanoate + CO2 + ATP = (4R,5S)-dethiobiotin + ADP + phosphate + 3 H(+)</text>
        <dbReference type="Rhea" id="RHEA:15805"/>
        <dbReference type="ChEBI" id="CHEBI:15378"/>
        <dbReference type="ChEBI" id="CHEBI:16526"/>
        <dbReference type="ChEBI" id="CHEBI:30616"/>
        <dbReference type="ChEBI" id="CHEBI:43474"/>
        <dbReference type="ChEBI" id="CHEBI:149469"/>
        <dbReference type="ChEBI" id="CHEBI:149473"/>
        <dbReference type="ChEBI" id="CHEBI:456216"/>
        <dbReference type="EC" id="6.3.3.3"/>
    </reaction>
</comment>
<feature type="binding site" evidence="9">
    <location>
        <position position="37"/>
    </location>
    <ligand>
        <name>substrate</name>
    </ligand>
</feature>
<dbReference type="InterPro" id="IPR004472">
    <property type="entry name" value="DTB_synth_BioD"/>
</dbReference>
<feature type="binding site" evidence="9">
    <location>
        <position position="44"/>
    </location>
    <ligand>
        <name>ATP</name>
        <dbReference type="ChEBI" id="CHEBI:30616"/>
    </ligand>
</feature>
<proteinExistence type="inferred from homology"/>
<comment type="subcellular location">
    <subcellularLocation>
        <location evidence="9">Cytoplasm</location>
    </subcellularLocation>
</comment>
<dbReference type="GO" id="GO:0009102">
    <property type="term" value="P:biotin biosynthetic process"/>
    <property type="evidence" value="ECO:0007669"/>
    <property type="project" value="UniProtKB-UniRule"/>
</dbReference>